<name>A0A9W6ASB1_ASPTU</name>
<comment type="caution">
    <text evidence="1">The sequence shown here is derived from an EMBL/GenBank/DDBJ whole genome shotgun (WGS) entry which is preliminary data.</text>
</comment>
<accession>A0A9W6ASB1</accession>
<dbReference type="EMBL" id="BRPE01000008">
    <property type="protein sequence ID" value="GLA86122.1"/>
    <property type="molecule type" value="Genomic_DNA"/>
</dbReference>
<dbReference type="Pfam" id="PF11175">
    <property type="entry name" value="DUF2961"/>
    <property type="match status" value="1"/>
</dbReference>
<organism evidence="1 2">
    <name type="scientific">Aspergillus tubingensis</name>
    <dbReference type="NCBI Taxonomy" id="5068"/>
    <lineage>
        <taxon>Eukaryota</taxon>
        <taxon>Fungi</taxon>
        <taxon>Dikarya</taxon>
        <taxon>Ascomycota</taxon>
        <taxon>Pezizomycotina</taxon>
        <taxon>Eurotiomycetes</taxon>
        <taxon>Eurotiomycetidae</taxon>
        <taxon>Eurotiales</taxon>
        <taxon>Aspergillaceae</taxon>
        <taxon>Aspergillus</taxon>
        <taxon>Aspergillus subgen. Circumdati</taxon>
    </lineage>
</organism>
<dbReference type="Gene3D" id="2.60.120.1390">
    <property type="match status" value="1"/>
</dbReference>
<dbReference type="Proteomes" id="UP001144157">
    <property type="component" value="Unassembled WGS sequence"/>
</dbReference>
<dbReference type="InterPro" id="IPR021345">
    <property type="entry name" value="DUF2961"/>
</dbReference>
<dbReference type="AlphaFoldDB" id="A0A9W6ASB1"/>
<gene>
    <name evidence="1" type="ORF">AtubIFM56815_010373</name>
</gene>
<protein>
    <submittedName>
        <fullName evidence="1">Uncharacterized protein</fullName>
    </submittedName>
</protein>
<evidence type="ECO:0000313" key="2">
    <source>
        <dbReference type="Proteomes" id="UP001144157"/>
    </source>
</evidence>
<sequence>MQKTVYPFCGTFILEEDVPNYQVSYRWHLTNPVRFNKKIKVILESGHANDLRVPGTLAPNGSLPYSLEESHVLPVPLIIVAQL</sequence>
<proteinExistence type="predicted"/>
<evidence type="ECO:0000313" key="1">
    <source>
        <dbReference type="EMBL" id="GLA86122.1"/>
    </source>
</evidence>
<reference evidence="1" key="1">
    <citation type="submission" date="2022-07" db="EMBL/GenBank/DDBJ databases">
        <title>Taxonomy of Aspergillus series Nigri: significant species reduction supported by multi-species coalescent approaches.</title>
        <authorList>
            <person name="Bian C."/>
            <person name="Kusuya Y."/>
            <person name="Sklenar F."/>
            <person name="D'hooge E."/>
            <person name="Yaguchi T."/>
            <person name="Takahashi H."/>
            <person name="Hubka V."/>
        </authorList>
    </citation>
    <scope>NUCLEOTIDE SEQUENCE</scope>
    <source>
        <strain evidence="1">IFM 56815</strain>
    </source>
</reference>